<accession>A0ABU9YFK6</accession>
<dbReference type="PANTHER" id="PTHR33797:SF2">
    <property type="entry name" value="ORGANIC HYDROPEROXIDE RESISTANCE PROTEIN-LIKE"/>
    <property type="match status" value="1"/>
</dbReference>
<evidence type="ECO:0000256" key="1">
    <source>
        <dbReference type="ARBA" id="ARBA00007378"/>
    </source>
</evidence>
<dbReference type="NCBIfam" id="TIGR03561">
    <property type="entry name" value="organ_hyd_perox"/>
    <property type="match status" value="1"/>
</dbReference>
<dbReference type="InterPro" id="IPR015946">
    <property type="entry name" value="KH_dom-like_a/b"/>
</dbReference>
<dbReference type="EMBL" id="JBBKTW010000001">
    <property type="protein sequence ID" value="MEN2987455.1"/>
    <property type="molecule type" value="Genomic_DNA"/>
</dbReference>
<dbReference type="InterPro" id="IPR019953">
    <property type="entry name" value="OHR"/>
</dbReference>
<keyword evidence="3" id="KW-1185">Reference proteome</keyword>
<comment type="similarity">
    <text evidence="1">Belongs to the OsmC/Ohr family.</text>
</comment>
<dbReference type="InterPro" id="IPR003718">
    <property type="entry name" value="OsmC/Ohr_fam"/>
</dbReference>
<proteinExistence type="inferred from homology"/>
<dbReference type="Pfam" id="PF02566">
    <property type="entry name" value="OsmC"/>
    <property type="match status" value="1"/>
</dbReference>
<dbReference type="Gene3D" id="3.30.300.20">
    <property type="match status" value="1"/>
</dbReference>
<dbReference type="RefSeq" id="WP_345935496.1">
    <property type="nucleotide sequence ID" value="NZ_JBBKTV010000012.1"/>
</dbReference>
<gene>
    <name evidence="2" type="ORF">WG926_04005</name>
</gene>
<organism evidence="2 3">
    <name type="scientific">Tistrella arctica</name>
    <dbReference type="NCBI Taxonomy" id="3133430"/>
    <lineage>
        <taxon>Bacteria</taxon>
        <taxon>Pseudomonadati</taxon>
        <taxon>Pseudomonadota</taxon>
        <taxon>Alphaproteobacteria</taxon>
        <taxon>Geminicoccales</taxon>
        <taxon>Geminicoccaceae</taxon>
        <taxon>Tistrella</taxon>
    </lineage>
</organism>
<dbReference type="Proteomes" id="UP001413721">
    <property type="component" value="Unassembled WGS sequence"/>
</dbReference>
<evidence type="ECO:0000313" key="2">
    <source>
        <dbReference type="EMBL" id="MEN2987455.1"/>
    </source>
</evidence>
<name>A0ABU9YFK6_9PROT</name>
<protein>
    <submittedName>
        <fullName evidence="2">Organic hydroperoxide resistance protein</fullName>
    </submittedName>
</protein>
<dbReference type="InterPro" id="IPR036102">
    <property type="entry name" value="OsmC/Ohrsf"/>
</dbReference>
<evidence type="ECO:0000313" key="3">
    <source>
        <dbReference type="Proteomes" id="UP001413721"/>
    </source>
</evidence>
<comment type="caution">
    <text evidence="2">The sequence shown here is derived from an EMBL/GenBank/DDBJ whole genome shotgun (WGS) entry which is preliminary data.</text>
</comment>
<dbReference type="PANTHER" id="PTHR33797">
    <property type="entry name" value="ORGANIC HYDROPEROXIDE RESISTANCE PROTEIN-LIKE"/>
    <property type="match status" value="1"/>
</dbReference>
<dbReference type="Gene3D" id="2.20.25.10">
    <property type="match status" value="1"/>
</dbReference>
<sequence>MQTLYTAHATVTGGRDGRATSNDGQIDLAVAMPPELGGNGKGTNPEQLFAAGYAACFLSALKLVAGQKGVKLGADANVEAAVSIGKDETSFGLAVVLTASLPGVDTAAAHTLVEAAHQVCPYSKATRGNIAVELKVA</sequence>
<reference evidence="2 3" key="1">
    <citation type="submission" date="2024-03" db="EMBL/GenBank/DDBJ databases">
        <title>High-quality draft genome sequencing of Tistrella sp. BH-R2-4.</title>
        <authorList>
            <person name="Dong C."/>
        </authorList>
    </citation>
    <scope>NUCLEOTIDE SEQUENCE [LARGE SCALE GENOMIC DNA]</scope>
    <source>
        <strain evidence="2 3">BH-R2-4</strain>
    </source>
</reference>
<dbReference type="SUPFAM" id="SSF82784">
    <property type="entry name" value="OsmC-like"/>
    <property type="match status" value="1"/>
</dbReference>